<protein>
    <recommendedName>
        <fullName evidence="1">DUF2314 domain-containing protein</fullName>
    </recommendedName>
</protein>
<feature type="domain" description="DUF2314" evidence="1">
    <location>
        <begin position="65"/>
        <end position="187"/>
    </location>
</feature>
<evidence type="ECO:0000313" key="3">
    <source>
        <dbReference type="Proteomes" id="UP000244064"/>
    </source>
</evidence>
<proteinExistence type="predicted"/>
<gene>
    <name evidence="2" type="ORF">DBO85_01335</name>
</gene>
<dbReference type="AlphaFoldDB" id="A0A2T5PF07"/>
<dbReference type="Pfam" id="PF10077">
    <property type="entry name" value="DUF2314"/>
    <property type="match status" value="1"/>
</dbReference>
<evidence type="ECO:0000259" key="1">
    <source>
        <dbReference type="Pfam" id="PF10077"/>
    </source>
</evidence>
<accession>A0A2T5PF07</accession>
<organism evidence="2 3">
    <name type="scientific">Pseudomonas mangrovi</name>
    <dbReference type="NCBI Taxonomy" id="2161748"/>
    <lineage>
        <taxon>Bacteria</taxon>
        <taxon>Pseudomonadati</taxon>
        <taxon>Pseudomonadota</taxon>
        <taxon>Gammaproteobacteria</taxon>
        <taxon>Pseudomonadales</taxon>
        <taxon>Pseudomonadaceae</taxon>
        <taxon>Pseudomonas</taxon>
    </lineage>
</organism>
<keyword evidence="3" id="KW-1185">Reference proteome</keyword>
<name>A0A2T5PF07_9PSED</name>
<dbReference type="EMBL" id="QASN01000002">
    <property type="protein sequence ID" value="PTU76316.1"/>
    <property type="molecule type" value="Genomic_DNA"/>
</dbReference>
<evidence type="ECO:0000313" key="2">
    <source>
        <dbReference type="EMBL" id="PTU76316.1"/>
    </source>
</evidence>
<dbReference type="Proteomes" id="UP000244064">
    <property type="component" value="Unassembled WGS sequence"/>
</dbReference>
<comment type="caution">
    <text evidence="2">The sequence shown here is derived from an EMBL/GenBank/DDBJ whole genome shotgun (WGS) entry which is preliminary data.</text>
</comment>
<sequence length="188" mass="21190">MDTTTIVRRQRALPAKQHADERGTHAMKGLTMRHATCLLTLCLTPFLASARDTNEVVTADRQSPAIAAAVRQAQEGLDDFLKLAAAPAEGTREFKVQVMVEDPHGIETFWITNFRPLAHGFVGEVANEPRVVRSVTWGQQLRFTKEQITDWGYLKNDRQVGSFTICALFKDMPVEQADYYRTHHGFDC</sequence>
<dbReference type="InterPro" id="IPR018756">
    <property type="entry name" value="DUF2314"/>
</dbReference>
<reference evidence="2 3" key="1">
    <citation type="submission" date="2018-04" db="EMBL/GenBank/DDBJ databases">
        <title>Pseudomonas sp. nov., isolated from mangrove soil.</title>
        <authorList>
            <person name="Chen C."/>
        </authorList>
    </citation>
    <scope>NUCLEOTIDE SEQUENCE [LARGE SCALE GENOMIC DNA]</scope>
    <source>
        <strain evidence="2 3">TC-11</strain>
    </source>
</reference>